<dbReference type="Pfam" id="PF01966">
    <property type="entry name" value="HD"/>
    <property type="match status" value="1"/>
</dbReference>
<protein>
    <recommendedName>
        <fullName evidence="2">Deoxyguanosinetriphosphate triphosphohydrolase-like protein</fullName>
    </recommendedName>
</protein>
<dbReference type="InterPro" id="IPR006261">
    <property type="entry name" value="dGTPase"/>
</dbReference>
<evidence type="ECO:0000313" key="6">
    <source>
        <dbReference type="Proteomes" id="UP001595701"/>
    </source>
</evidence>
<keyword evidence="6" id="KW-1185">Reference proteome</keyword>
<organism evidence="5 6">
    <name type="scientific">Streptomyces yaanensis</name>
    <dbReference type="NCBI Taxonomy" id="1142239"/>
    <lineage>
        <taxon>Bacteria</taxon>
        <taxon>Bacillati</taxon>
        <taxon>Actinomycetota</taxon>
        <taxon>Actinomycetes</taxon>
        <taxon>Kitasatosporales</taxon>
        <taxon>Streptomycetaceae</taxon>
        <taxon>Streptomyces</taxon>
    </lineage>
</organism>
<evidence type="ECO:0000256" key="3">
    <source>
        <dbReference type="SAM" id="MobiDB-lite"/>
    </source>
</evidence>
<dbReference type="SMART" id="SM00471">
    <property type="entry name" value="HDc"/>
    <property type="match status" value="1"/>
</dbReference>
<proteinExistence type="inferred from homology"/>
<dbReference type="InterPro" id="IPR006674">
    <property type="entry name" value="HD_domain"/>
</dbReference>
<dbReference type="SUPFAM" id="SSF109604">
    <property type="entry name" value="HD-domain/PDEase-like"/>
    <property type="match status" value="1"/>
</dbReference>
<dbReference type="PANTHER" id="PTHR11373:SF32">
    <property type="entry name" value="DEOXYGUANOSINETRIPHOSPHATE TRIPHOSPHOHYDROLASE"/>
    <property type="match status" value="1"/>
</dbReference>
<dbReference type="InterPro" id="IPR003607">
    <property type="entry name" value="HD/PDEase_dom"/>
</dbReference>
<dbReference type="HAMAP" id="MF_01212">
    <property type="entry name" value="dGTPase_type2"/>
    <property type="match status" value="1"/>
</dbReference>
<dbReference type="CDD" id="cd00077">
    <property type="entry name" value="HDc"/>
    <property type="match status" value="1"/>
</dbReference>
<feature type="compositionally biased region" description="Basic and acidic residues" evidence="3">
    <location>
        <begin position="33"/>
        <end position="46"/>
    </location>
</feature>
<dbReference type="InterPro" id="IPR023023">
    <property type="entry name" value="dNTPase_2"/>
</dbReference>
<dbReference type="Proteomes" id="UP001595701">
    <property type="component" value="Unassembled WGS sequence"/>
</dbReference>
<dbReference type="PANTHER" id="PTHR11373">
    <property type="entry name" value="DEOXYNUCLEOSIDE TRIPHOSPHATE TRIPHOSPHOHYDROLASE"/>
    <property type="match status" value="1"/>
</dbReference>
<accession>A0ABV7SJA7</accession>
<reference evidence="6" key="1">
    <citation type="journal article" date="2019" name="Int. J. Syst. Evol. Microbiol.">
        <title>The Global Catalogue of Microorganisms (GCM) 10K type strain sequencing project: providing services to taxonomists for standard genome sequencing and annotation.</title>
        <authorList>
            <consortium name="The Broad Institute Genomics Platform"/>
            <consortium name="The Broad Institute Genome Sequencing Center for Infectious Disease"/>
            <person name="Wu L."/>
            <person name="Ma J."/>
        </authorList>
    </citation>
    <scope>NUCLEOTIDE SEQUENCE [LARGE SCALE GENOMIC DNA]</scope>
    <source>
        <strain evidence="6">CGMCC 4.7035</strain>
    </source>
</reference>
<dbReference type="NCBIfam" id="NF002829">
    <property type="entry name" value="PRK03007.1"/>
    <property type="match status" value="1"/>
</dbReference>
<dbReference type="RefSeq" id="WP_310776493.1">
    <property type="nucleotide sequence ID" value="NZ_JBHRWR010000017.1"/>
</dbReference>
<gene>
    <name evidence="5" type="ORF">ACFOZ0_26335</name>
</gene>
<dbReference type="NCBIfam" id="TIGR01353">
    <property type="entry name" value="dGTP_triPase"/>
    <property type="match status" value="1"/>
</dbReference>
<evidence type="ECO:0000256" key="1">
    <source>
        <dbReference type="ARBA" id="ARBA00022801"/>
    </source>
</evidence>
<dbReference type="EMBL" id="JBHRWR010000017">
    <property type="protein sequence ID" value="MFC3576736.1"/>
    <property type="molecule type" value="Genomic_DNA"/>
</dbReference>
<comment type="caution">
    <text evidence="5">The sequence shown here is derived from an EMBL/GenBank/DDBJ whole genome shotgun (WGS) entry which is preliminary data.</text>
</comment>
<evidence type="ECO:0000256" key="2">
    <source>
        <dbReference type="HAMAP-Rule" id="MF_01212"/>
    </source>
</evidence>
<evidence type="ECO:0000259" key="4">
    <source>
        <dbReference type="PROSITE" id="PS51831"/>
    </source>
</evidence>
<feature type="domain" description="HD" evidence="4">
    <location>
        <begin position="85"/>
        <end position="250"/>
    </location>
</feature>
<dbReference type="InterPro" id="IPR050135">
    <property type="entry name" value="dGTPase-like"/>
</dbReference>
<dbReference type="PROSITE" id="PS51831">
    <property type="entry name" value="HD"/>
    <property type="match status" value="1"/>
</dbReference>
<keyword evidence="1 2" id="KW-0378">Hydrolase</keyword>
<feature type="region of interest" description="Disordered" evidence="3">
    <location>
        <begin position="1"/>
        <end position="46"/>
    </location>
</feature>
<evidence type="ECO:0000313" key="5">
    <source>
        <dbReference type="EMBL" id="MFC3576736.1"/>
    </source>
</evidence>
<sequence>MDGTAPRAYETPARYENGSSGGSAYDGSAVERWAPEPDKRPGRTAFQRDRARVLHSAALRRLAGKTQVVTPGTRSEVWDASPRTRLTHSLECAQVGRELGAALGCDPDLVEAACLSHDLGHPPFGHNGEQALNEFAEDCGGFEGNAQSLRLLARIEPKRFVRHVDTGDTGDTGGTGELVSVGLNLTRAALDAATKYPWPRGAHPTDPKSSKFGVYEDDRAVFDWVRKGAPGHRTCFEAQVMDWSDDVAYSVHDFEDGLHAGHIDPNCLHAEPERQAVFAVALGRYVPADTDPVALAEALDRLLSQEWWPRGYDGSAVAQARLKDATSQLIGRFCLAAEGATRAAYGSGRLTRYAAELVVPTSTRMECAVLKAVADRYVMQRAEQERLRADQRVVVAELAEALTARAPDGLDPQFRALFEEAADDRARKRVIVDQIASLTDISARSLHARLTGRV</sequence>
<comment type="similarity">
    <text evidence="2">Belongs to the dGTPase family. Type 2 subfamily.</text>
</comment>
<name>A0ABV7SJA7_9ACTN</name>
<dbReference type="Pfam" id="PF13286">
    <property type="entry name" value="HD_assoc"/>
    <property type="match status" value="1"/>
</dbReference>
<dbReference type="Gene3D" id="1.10.3210.10">
    <property type="entry name" value="Hypothetical protein af1432"/>
    <property type="match status" value="1"/>
</dbReference>
<dbReference type="InterPro" id="IPR026875">
    <property type="entry name" value="PHydrolase_assoc_dom"/>
</dbReference>